<organism evidence="2 3">
    <name type="scientific">Nitrosomonas oligotropha</name>
    <dbReference type="NCBI Taxonomy" id="42354"/>
    <lineage>
        <taxon>Bacteria</taxon>
        <taxon>Pseudomonadati</taxon>
        <taxon>Pseudomonadota</taxon>
        <taxon>Betaproteobacteria</taxon>
        <taxon>Nitrosomonadales</taxon>
        <taxon>Nitrosomonadaceae</taxon>
        <taxon>Nitrosomonas</taxon>
    </lineage>
</organism>
<accession>A0A2T5I4L8</accession>
<evidence type="ECO:0000313" key="3">
    <source>
        <dbReference type="Proteomes" id="UP000244128"/>
    </source>
</evidence>
<proteinExistence type="predicted"/>
<feature type="region of interest" description="Disordered" evidence="1">
    <location>
        <begin position="26"/>
        <end position="62"/>
    </location>
</feature>
<name>A0A2T5I4L8_9PROT</name>
<evidence type="ECO:0000313" key="2">
    <source>
        <dbReference type="EMBL" id="PTQ78738.1"/>
    </source>
</evidence>
<comment type="caution">
    <text evidence="2">The sequence shown here is derived from an EMBL/GenBank/DDBJ whole genome shotgun (WGS) entry which is preliminary data.</text>
</comment>
<reference evidence="2 3" key="1">
    <citation type="submission" date="2018-04" db="EMBL/GenBank/DDBJ databases">
        <title>Active sludge and wastewater microbial communities from Klosterneuburg, Austria.</title>
        <authorList>
            <person name="Wagner M."/>
        </authorList>
    </citation>
    <scope>NUCLEOTIDE SEQUENCE [LARGE SCALE GENOMIC DNA]</scope>
    <source>
        <strain evidence="2 3">Nm49</strain>
    </source>
</reference>
<feature type="compositionally biased region" description="Polar residues" evidence="1">
    <location>
        <begin position="26"/>
        <end position="47"/>
    </location>
</feature>
<dbReference type="AlphaFoldDB" id="A0A2T5I4L8"/>
<evidence type="ECO:0000256" key="1">
    <source>
        <dbReference type="SAM" id="MobiDB-lite"/>
    </source>
</evidence>
<dbReference type="EMBL" id="QAOI01000001">
    <property type="protein sequence ID" value="PTQ78738.1"/>
    <property type="molecule type" value="Genomic_DNA"/>
</dbReference>
<sequence length="300" mass="32849">MNGATHMIFSRWTACVLIGMLTAGCTTDSNPKTSPSGVKENSQTTEAESAKRGEAMKFSTQPPESWIWSSDIDPQHVGDALLPGMNLMRLSVYGNDNRRRFASISYRAPGGEGHYLQDVAAAELDGKITGMGARPVSITADEADGQPRFSLAMQKGPGPVTQVHTGLDEAGFNQLVNDQRRIADFTVYVSGGLRKYAAIVEERPGPSLIFSRVTAKELDAQLRKHSVTPVRIRGFSEGSARYFTAVAERLDVGKWAWYDDIDGDAVGSKLESNKAYPADLEAYRTAQGVRYTVVMYRDRD</sequence>
<dbReference type="InterPro" id="IPR049511">
    <property type="entry name" value="PGH-like_rpt"/>
</dbReference>
<gene>
    <name evidence="2" type="ORF">C8R26_10153</name>
</gene>
<protein>
    <submittedName>
        <fullName evidence="2">Uncharacterized protein</fullName>
    </submittedName>
</protein>
<dbReference type="Pfam" id="PF17660">
    <property type="entry name" value="BTRD1"/>
    <property type="match status" value="1"/>
</dbReference>
<dbReference type="Proteomes" id="UP000244128">
    <property type="component" value="Unassembled WGS sequence"/>
</dbReference>